<keyword evidence="4" id="KW-0520">NAD</keyword>
<name>A0ABY6D785_9RHOB</name>
<proteinExistence type="inferred from homology"/>
<dbReference type="InterPro" id="IPR013154">
    <property type="entry name" value="ADH-like_N"/>
</dbReference>
<keyword evidence="9" id="KW-1185">Reference proteome</keyword>
<accession>A0ABY6D785</accession>
<comment type="similarity">
    <text evidence="5">Belongs to the zinc-containing alcohol dehydrogenase family.</text>
</comment>
<evidence type="ECO:0000259" key="7">
    <source>
        <dbReference type="SMART" id="SM00829"/>
    </source>
</evidence>
<evidence type="ECO:0000313" key="9">
    <source>
        <dbReference type="Proteomes" id="UP001064087"/>
    </source>
</evidence>
<dbReference type="PANTHER" id="PTHR43880:SF12">
    <property type="entry name" value="ALCOHOL DEHYDROGENASE CLASS-3"/>
    <property type="match status" value="1"/>
</dbReference>
<dbReference type="PROSITE" id="PS00059">
    <property type="entry name" value="ADH_ZINC"/>
    <property type="match status" value="1"/>
</dbReference>
<keyword evidence="2 5" id="KW-0862">Zinc</keyword>
<keyword evidence="3" id="KW-0560">Oxidoreductase</keyword>
<dbReference type="SMART" id="SM00829">
    <property type="entry name" value="PKS_ER"/>
    <property type="match status" value="1"/>
</dbReference>
<dbReference type="SUPFAM" id="SSF50129">
    <property type="entry name" value="GroES-like"/>
    <property type="match status" value="2"/>
</dbReference>
<dbReference type="Pfam" id="PF08240">
    <property type="entry name" value="ADH_N"/>
    <property type="match status" value="1"/>
</dbReference>
<feature type="domain" description="Enoyl reductase (ER)" evidence="7">
    <location>
        <begin position="50"/>
        <end position="404"/>
    </location>
</feature>
<keyword evidence="1 5" id="KW-0479">Metal-binding</keyword>
<dbReference type="InterPro" id="IPR002328">
    <property type="entry name" value="ADH_Zn_CS"/>
</dbReference>
<evidence type="ECO:0000256" key="6">
    <source>
        <dbReference type="SAM" id="MobiDB-lite"/>
    </source>
</evidence>
<evidence type="ECO:0000256" key="5">
    <source>
        <dbReference type="RuleBase" id="RU361277"/>
    </source>
</evidence>
<protein>
    <submittedName>
        <fullName evidence="8">Zinc-binding dehydrogenase</fullName>
    </submittedName>
</protein>
<organism evidence="8 9">
    <name type="scientific">Roseovarius pelagicus</name>
    <dbReference type="NCBI Taxonomy" id="2980108"/>
    <lineage>
        <taxon>Bacteria</taxon>
        <taxon>Pseudomonadati</taxon>
        <taxon>Pseudomonadota</taxon>
        <taxon>Alphaproteobacteria</taxon>
        <taxon>Rhodobacterales</taxon>
        <taxon>Roseobacteraceae</taxon>
        <taxon>Roseovarius</taxon>
    </lineage>
</organism>
<evidence type="ECO:0000313" key="8">
    <source>
        <dbReference type="EMBL" id="UXX81774.1"/>
    </source>
</evidence>
<dbReference type="EMBL" id="CP106738">
    <property type="protein sequence ID" value="UXX81774.1"/>
    <property type="molecule type" value="Genomic_DNA"/>
</dbReference>
<evidence type="ECO:0000256" key="3">
    <source>
        <dbReference type="ARBA" id="ARBA00023002"/>
    </source>
</evidence>
<gene>
    <name evidence="8" type="ORF">N7U68_11605</name>
</gene>
<dbReference type="InterPro" id="IPR036291">
    <property type="entry name" value="NAD(P)-bd_dom_sf"/>
</dbReference>
<evidence type="ECO:0000256" key="2">
    <source>
        <dbReference type="ARBA" id="ARBA00022833"/>
    </source>
</evidence>
<feature type="compositionally biased region" description="Low complexity" evidence="6">
    <location>
        <begin position="1"/>
        <end position="11"/>
    </location>
</feature>
<dbReference type="SUPFAM" id="SSF51735">
    <property type="entry name" value="NAD(P)-binding Rossmann-fold domains"/>
    <property type="match status" value="1"/>
</dbReference>
<dbReference type="Proteomes" id="UP001064087">
    <property type="component" value="Chromosome"/>
</dbReference>
<evidence type="ECO:0000256" key="1">
    <source>
        <dbReference type="ARBA" id="ARBA00022723"/>
    </source>
</evidence>
<comment type="cofactor">
    <cofactor evidence="5">
        <name>Zn(2+)</name>
        <dbReference type="ChEBI" id="CHEBI:29105"/>
    </cofactor>
</comment>
<sequence>MATAAKAASKAWMPLSRQNSSALRREGDERMSLKTKAALLLKQGVEGPYAQSKPIEIAEIDLAPPGDEEVLVKVTAAALCHTDLSFISGDRPKEMPMVLGHEACGEVLEVGGRVSDLSAGDQVIFSFMPRCGHCPECIDGRPVLCEEGTKANAAGTLLSGHRRMQHKGKNIHHQAGLSAFSEMVVVSRHSLIKVDDPVEPTHAALFGCAVLTGGGAVANSAGVSIGDTVAVVGLGGVGLSSVMMARACGAREIIGIDVNDDKLAQAKELGATATFNARDEGCVEAVLEHTKGGVQYALEMAGVPSTMEMAYAITRRGGTTITASLARNDTIWNLPPVSLVAGERTVKGSYFGSSVPTRDVPRYLDLFRQGRLPVEKLLSGTLSLDQINEGFDKLAAGAVTRQVITFD</sequence>
<dbReference type="PANTHER" id="PTHR43880">
    <property type="entry name" value="ALCOHOL DEHYDROGENASE"/>
    <property type="match status" value="1"/>
</dbReference>
<dbReference type="Gene3D" id="3.90.180.10">
    <property type="entry name" value="Medium-chain alcohol dehydrogenases, catalytic domain"/>
    <property type="match status" value="1"/>
</dbReference>
<feature type="region of interest" description="Disordered" evidence="6">
    <location>
        <begin position="1"/>
        <end position="29"/>
    </location>
</feature>
<dbReference type="InterPro" id="IPR013149">
    <property type="entry name" value="ADH-like_C"/>
</dbReference>
<evidence type="ECO:0000256" key="4">
    <source>
        <dbReference type="ARBA" id="ARBA00023027"/>
    </source>
</evidence>
<dbReference type="Pfam" id="PF00107">
    <property type="entry name" value="ADH_zinc_N"/>
    <property type="match status" value="1"/>
</dbReference>
<dbReference type="Gene3D" id="3.40.50.720">
    <property type="entry name" value="NAD(P)-binding Rossmann-like Domain"/>
    <property type="match status" value="1"/>
</dbReference>
<dbReference type="InterPro" id="IPR011032">
    <property type="entry name" value="GroES-like_sf"/>
</dbReference>
<dbReference type="InterPro" id="IPR020843">
    <property type="entry name" value="ER"/>
</dbReference>
<reference evidence="8" key="1">
    <citation type="submission" date="2022-10" db="EMBL/GenBank/DDBJ databases">
        <title>Roseovarius pelagicus sp. nov., isolated from Arctic seawater.</title>
        <authorList>
            <person name="Hong Y.W."/>
            <person name="Hwang C.Y."/>
        </authorList>
    </citation>
    <scope>NUCLEOTIDE SEQUENCE</scope>
    <source>
        <strain evidence="8">HL-MP18</strain>
    </source>
</reference>